<evidence type="ECO:0000313" key="1">
    <source>
        <dbReference type="EMBL" id="WKD50956.1"/>
    </source>
</evidence>
<sequence length="47" mass="5304">MSGLMRPYRDFVDVALLHVKLKCFVPLQRLSMSCEFAQEPSAFPGST</sequence>
<proteinExistence type="predicted"/>
<dbReference type="Proteomes" id="UP001321520">
    <property type="component" value="Chromosome"/>
</dbReference>
<evidence type="ECO:0000313" key="2">
    <source>
        <dbReference type="Proteomes" id="UP001321520"/>
    </source>
</evidence>
<keyword evidence="2" id="KW-1185">Reference proteome</keyword>
<organism evidence="1 2">
    <name type="scientific">Microbulbifer spongiae</name>
    <dbReference type="NCBI Taxonomy" id="2944933"/>
    <lineage>
        <taxon>Bacteria</taxon>
        <taxon>Pseudomonadati</taxon>
        <taxon>Pseudomonadota</taxon>
        <taxon>Gammaproteobacteria</taxon>
        <taxon>Cellvibrionales</taxon>
        <taxon>Microbulbiferaceae</taxon>
        <taxon>Microbulbifer</taxon>
    </lineage>
</organism>
<gene>
    <name evidence="1" type="ORF">M8T91_05920</name>
</gene>
<protein>
    <submittedName>
        <fullName evidence="1">Uncharacterized protein</fullName>
    </submittedName>
</protein>
<accession>A0ABY9EFY9</accession>
<name>A0ABY9EFY9_9GAMM</name>
<dbReference type="RefSeq" id="WP_301417757.1">
    <property type="nucleotide sequence ID" value="NZ_CP098023.1"/>
</dbReference>
<reference evidence="1 2" key="1">
    <citation type="submission" date="2022-05" db="EMBL/GenBank/DDBJ databases">
        <title>Microbulbifer sp. nov., isolated from sponge.</title>
        <authorList>
            <person name="Gao L."/>
        </authorList>
    </citation>
    <scope>NUCLEOTIDE SEQUENCE [LARGE SCALE GENOMIC DNA]</scope>
    <source>
        <strain evidence="1 2">MI-G</strain>
    </source>
</reference>
<dbReference type="EMBL" id="CP098023">
    <property type="protein sequence ID" value="WKD50956.1"/>
    <property type="molecule type" value="Genomic_DNA"/>
</dbReference>